<dbReference type="GO" id="GO:0007018">
    <property type="term" value="P:microtubule-based movement"/>
    <property type="evidence" value="ECO:0007669"/>
    <property type="project" value="InterPro"/>
</dbReference>
<comment type="subcellular location">
    <subcellularLocation>
        <location evidence="1">Cytoplasm</location>
        <location evidence="1">Cytoskeleton</location>
    </subcellularLocation>
</comment>
<evidence type="ECO:0000259" key="8">
    <source>
        <dbReference type="PROSITE" id="PS50067"/>
    </source>
</evidence>
<evidence type="ECO:0000256" key="3">
    <source>
        <dbReference type="ARBA" id="ARBA00022741"/>
    </source>
</evidence>
<name>A0A087TMS5_STEMI</name>
<proteinExistence type="inferred from homology"/>
<dbReference type="InterPro" id="IPR001752">
    <property type="entry name" value="Kinesin_motor_dom"/>
</dbReference>
<dbReference type="PANTHER" id="PTHR47969:SF15">
    <property type="entry name" value="CHROMOSOME-ASSOCIATED KINESIN KIF4A-RELATED"/>
    <property type="match status" value="1"/>
</dbReference>
<keyword evidence="3" id="KW-0547">Nucleotide-binding</keyword>
<evidence type="ECO:0000256" key="4">
    <source>
        <dbReference type="ARBA" id="ARBA00022840"/>
    </source>
</evidence>
<dbReference type="GO" id="GO:0005524">
    <property type="term" value="F:ATP binding"/>
    <property type="evidence" value="ECO:0007669"/>
    <property type="project" value="UniProtKB-KW"/>
</dbReference>
<accession>A0A087TMS5</accession>
<dbReference type="AlphaFoldDB" id="A0A087TMS5"/>
<dbReference type="EMBL" id="KK115939">
    <property type="protein sequence ID" value="KFM66414.1"/>
    <property type="molecule type" value="Genomic_DNA"/>
</dbReference>
<organism evidence="9 10">
    <name type="scientific">Stegodyphus mimosarum</name>
    <name type="common">African social velvet spider</name>
    <dbReference type="NCBI Taxonomy" id="407821"/>
    <lineage>
        <taxon>Eukaryota</taxon>
        <taxon>Metazoa</taxon>
        <taxon>Ecdysozoa</taxon>
        <taxon>Arthropoda</taxon>
        <taxon>Chelicerata</taxon>
        <taxon>Arachnida</taxon>
        <taxon>Araneae</taxon>
        <taxon>Araneomorphae</taxon>
        <taxon>Entelegynae</taxon>
        <taxon>Eresoidea</taxon>
        <taxon>Eresidae</taxon>
        <taxon>Stegodyphus</taxon>
    </lineage>
</organism>
<comment type="caution">
    <text evidence="7">Lacks conserved residue(s) required for the propagation of feature annotation.</text>
</comment>
<keyword evidence="6" id="KW-0206">Cytoskeleton</keyword>
<dbReference type="GO" id="GO:0005875">
    <property type="term" value="C:microtubule associated complex"/>
    <property type="evidence" value="ECO:0007669"/>
    <property type="project" value="TreeGrafter"/>
</dbReference>
<gene>
    <name evidence="9" type="ORF">X975_26473</name>
</gene>
<feature type="domain" description="Kinesin motor" evidence="8">
    <location>
        <begin position="6"/>
        <end position="86"/>
    </location>
</feature>
<feature type="non-terminal residue" evidence="9">
    <location>
        <position position="86"/>
    </location>
</feature>
<keyword evidence="4" id="KW-0067">ATP-binding</keyword>
<reference evidence="9 10" key="1">
    <citation type="submission" date="2013-11" db="EMBL/GenBank/DDBJ databases">
        <title>Genome sequencing of Stegodyphus mimosarum.</title>
        <authorList>
            <person name="Bechsgaard J."/>
        </authorList>
    </citation>
    <scope>NUCLEOTIDE SEQUENCE [LARGE SCALE GENOMIC DNA]</scope>
</reference>
<dbReference type="InterPro" id="IPR036961">
    <property type="entry name" value="Kinesin_motor_dom_sf"/>
</dbReference>
<evidence type="ECO:0000256" key="7">
    <source>
        <dbReference type="PROSITE-ProRule" id="PRU00283"/>
    </source>
</evidence>
<dbReference type="InterPro" id="IPR027640">
    <property type="entry name" value="Kinesin-like_fam"/>
</dbReference>
<evidence type="ECO:0000256" key="5">
    <source>
        <dbReference type="ARBA" id="ARBA00023054"/>
    </source>
</evidence>
<dbReference type="GO" id="GO:0007052">
    <property type="term" value="P:mitotic spindle organization"/>
    <property type="evidence" value="ECO:0007669"/>
    <property type="project" value="TreeGrafter"/>
</dbReference>
<keyword evidence="2" id="KW-0963">Cytoplasm</keyword>
<dbReference type="OMA" id="NENAQEC"/>
<dbReference type="GO" id="GO:0008017">
    <property type="term" value="F:microtubule binding"/>
    <property type="evidence" value="ECO:0007669"/>
    <property type="project" value="InterPro"/>
</dbReference>
<sequence>MMDETAVKVVVRIRPQISRDILDLCHVCTRTVPNVPQIWIGNEQSYTFDQVFDMPTQQSEIFESCVKDLVDGCFDGYNATVLAYGQ</sequence>
<keyword evidence="10" id="KW-1185">Reference proteome</keyword>
<evidence type="ECO:0000256" key="6">
    <source>
        <dbReference type="ARBA" id="ARBA00023212"/>
    </source>
</evidence>
<dbReference type="GO" id="GO:0051231">
    <property type="term" value="P:spindle elongation"/>
    <property type="evidence" value="ECO:0007669"/>
    <property type="project" value="TreeGrafter"/>
</dbReference>
<evidence type="ECO:0000313" key="10">
    <source>
        <dbReference type="Proteomes" id="UP000054359"/>
    </source>
</evidence>
<dbReference type="Gene3D" id="3.40.850.10">
    <property type="entry name" value="Kinesin motor domain"/>
    <property type="match status" value="1"/>
</dbReference>
<evidence type="ECO:0000313" key="9">
    <source>
        <dbReference type="EMBL" id="KFM66414.1"/>
    </source>
</evidence>
<dbReference type="Proteomes" id="UP000054359">
    <property type="component" value="Unassembled WGS sequence"/>
</dbReference>
<comment type="similarity">
    <text evidence="7">Belongs to the TRAFAC class myosin-kinesin ATPase superfamily. Kinesin family.</text>
</comment>
<evidence type="ECO:0000256" key="1">
    <source>
        <dbReference type="ARBA" id="ARBA00004245"/>
    </source>
</evidence>
<dbReference type="STRING" id="407821.A0A087TMS5"/>
<dbReference type="PROSITE" id="PS50067">
    <property type="entry name" value="KINESIN_MOTOR_2"/>
    <property type="match status" value="1"/>
</dbReference>
<keyword evidence="5" id="KW-0175">Coiled coil</keyword>
<dbReference type="GO" id="GO:0003777">
    <property type="term" value="F:microtubule motor activity"/>
    <property type="evidence" value="ECO:0007669"/>
    <property type="project" value="InterPro"/>
</dbReference>
<protein>
    <submittedName>
        <fullName evidence="9">Kinesin-like protein KIF21A</fullName>
    </submittedName>
</protein>
<dbReference type="OrthoDB" id="6488664at2759"/>
<dbReference type="Pfam" id="PF00225">
    <property type="entry name" value="Kinesin"/>
    <property type="match status" value="1"/>
</dbReference>
<dbReference type="PANTHER" id="PTHR47969">
    <property type="entry name" value="CHROMOSOME-ASSOCIATED KINESIN KIF4A-RELATED"/>
    <property type="match status" value="1"/>
</dbReference>
<dbReference type="InterPro" id="IPR027417">
    <property type="entry name" value="P-loop_NTPase"/>
</dbReference>
<dbReference type="SUPFAM" id="SSF52540">
    <property type="entry name" value="P-loop containing nucleoside triphosphate hydrolases"/>
    <property type="match status" value="1"/>
</dbReference>
<evidence type="ECO:0000256" key="2">
    <source>
        <dbReference type="ARBA" id="ARBA00022490"/>
    </source>
</evidence>